<comment type="caution">
    <text evidence="1">The sequence shown here is derived from an EMBL/GenBank/DDBJ whole genome shotgun (WGS) entry which is preliminary data.</text>
</comment>
<dbReference type="Proteomes" id="UP001566132">
    <property type="component" value="Unassembled WGS sequence"/>
</dbReference>
<feature type="non-terminal residue" evidence="1">
    <location>
        <position position="1"/>
    </location>
</feature>
<keyword evidence="2" id="KW-1185">Reference proteome</keyword>
<dbReference type="EMBL" id="JBDJPC010000011">
    <property type="protein sequence ID" value="KAL1489967.1"/>
    <property type="molecule type" value="Genomic_DNA"/>
</dbReference>
<proteinExistence type="predicted"/>
<gene>
    <name evidence="1" type="ORF">ABEB36_013889</name>
</gene>
<organism evidence="1 2">
    <name type="scientific">Hypothenemus hampei</name>
    <name type="common">Coffee berry borer</name>
    <dbReference type="NCBI Taxonomy" id="57062"/>
    <lineage>
        <taxon>Eukaryota</taxon>
        <taxon>Metazoa</taxon>
        <taxon>Ecdysozoa</taxon>
        <taxon>Arthropoda</taxon>
        <taxon>Hexapoda</taxon>
        <taxon>Insecta</taxon>
        <taxon>Pterygota</taxon>
        <taxon>Neoptera</taxon>
        <taxon>Endopterygota</taxon>
        <taxon>Coleoptera</taxon>
        <taxon>Polyphaga</taxon>
        <taxon>Cucujiformia</taxon>
        <taxon>Curculionidae</taxon>
        <taxon>Scolytinae</taxon>
        <taxon>Hypothenemus</taxon>
    </lineage>
</organism>
<reference evidence="1 2" key="1">
    <citation type="submission" date="2024-05" db="EMBL/GenBank/DDBJ databases">
        <title>Genetic variation in Jamaican populations of the coffee berry borer (Hypothenemus hampei).</title>
        <authorList>
            <person name="Errbii M."/>
            <person name="Myrie A."/>
        </authorList>
    </citation>
    <scope>NUCLEOTIDE SEQUENCE [LARGE SCALE GENOMIC DNA]</scope>
    <source>
        <strain evidence="1">JA-Hopewell-2020-01-JO</strain>
        <tissue evidence="1">Whole body</tissue>
    </source>
</reference>
<name>A0ABD1E5K1_HYPHA</name>
<accession>A0ABD1E5K1</accession>
<evidence type="ECO:0000313" key="1">
    <source>
        <dbReference type="EMBL" id="KAL1489967.1"/>
    </source>
</evidence>
<sequence length="64" mass="7077">KAVHKEGEVQDVAEESQNAKIAVFDYLLLGADSAQRGRLQTSGLGNMEDLSEHEPFIAEYEILD</sequence>
<evidence type="ECO:0000313" key="2">
    <source>
        <dbReference type="Proteomes" id="UP001566132"/>
    </source>
</evidence>
<protein>
    <submittedName>
        <fullName evidence="1">Uncharacterized protein</fullName>
    </submittedName>
</protein>
<dbReference type="AlphaFoldDB" id="A0ABD1E5K1"/>